<evidence type="ECO:0000256" key="1">
    <source>
        <dbReference type="ARBA" id="ARBA00002210"/>
    </source>
</evidence>
<dbReference type="PANTHER" id="PTHR21250">
    <property type="entry name" value="PRE-RRNA-PROCESSING PROTEIN TSR2 HOMOLOG"/>
    <property type="match status" value="1"/>
</dbReference>
<evidence type="ECO:0000256" key="5">
    <source>
        <dbReference type="SAM" id="MobiDB-lite"/>
    </source>
</evidence>
<evidence type="ECO:0000256" key="2">
    <source>
        <dbReference type="ARBA" id="ARBA00006524"/>
    </source>
</evidence>
<organism evidence="6 7">
    <name type="scientific">Acanthosepion pharaonis</name>
    <name type="common">Pharaoh cuttlefish</name>
    <name type="synonym">Sepia pharaonis</name>
    <dbReference type="NCBI Taxonomy" id="158019"/>
    <lineage>
        <taxon>Eukaryota</taxon>
        <taxon>Metazoa</taxon>
        <taxon>Spiralia</taxon>
        <taxon>Lophotrochozoa</taxon>
        <taxon>Mollusca</taxon>
        <taxon>Cephalopoda</taxon>
        <taxon>Coleoidea</taxon>
        <taxon>Decapodiformes</taxon>
        <taxon>Sepiida</taxon>
        <taxon>Sepiina</taxon>
        <taxon>Sepiidae</taxon>
        <taxon>Acanthosepion</taxon>
    </lineage>
</organism>
<dbReference type="Proteomes" id="UP000597762">
    <property type="component" value="Unassembled WGS sequence"/>
</dbReference>
<reference evidence="6" key="1">
    <citation type="submission" date="2021-01" db="EMBL/GenBank/DDBJ databases">
        <authorList>
            <person name="Li R."/>
            <person name="Bekaert M."/>
        </authorList>
    </citation>
    <scope>NUCLEOTIDE SEQUENCE</scope>
    <source>
        <strain evidence="6">Farmed</strain>
    </source>
</reference>
<dbReference type="AlphaFoldDB" id="A0A812B797"/>
<keyword evidence="4" id="KW-0698">rRNA processing</keyword>
<feature type="compositionally biased region" description="Basic residues" evidence="5">
    <location>
        <begin position="181"/>
        <end position="190"/>
    </location>
</feature>
<accession>A0A812B797</accession>
<proteinExistence type="inferred from homology"/>
<feature type="region of interest" description="Disordered" evidence="5">
    <location>
        <begin position="108"/>
        <end position="190"/>
    </location>
</feature>
<keyword evidence="7" id="KW-1185">Reference proteome</keyword>
<comment type="similarity">
    <text evidence="2">Belongs to the TSR2 family.</text>
</comment>
<protein>
    <recommendedName>
        <fullName evidence="3">Pre-rRNA-processing protein TSR2 homolog</fullName>
    </recommendedName>
</protein>
<feature type="compositionally biased region" description="Basic and acidic residues" evidence="5">
    <location>
        <begin position="117"/>
        <end position="126"/>
    </location>
</feature>
<evidence type="ECO:0000256" key="4">
    <source>
        <dbReference type="ARBA" id="ARBA00022552"/>
    </source>
</evidence>
<evidence type="ECO:0000256" key="3">
    <source>
        <dbReference type="ARBA" id="ARBA00017551"/>
    </source>
</evidence>
<evidence type="ECO:0000313" key="6">
    <source>
        <dbReference type="EMBL" id="CAE1169242.1"/>
    </source>
</evidence>
<gene>
    <name evidence="6" type="ORF">SPHA_10515</name>
</gene>
<dbReference type="OrthoDB" id="263560at2759"/>
<dbReference type="GO" id="GO:0006364">
    <property type="term" value="P:rRNA processing"/>
    <property type="evidence" value="ECO:0007669"/>
    <property type="project" value="UniProtKB-KW"/>
</dbReference>
<name>A0A812B797_ACAPH</name>
<dbReference type="Pfam" id="PF10273">
    <property type="entry name" value="WGG"/>
    <property type="match status" value="1"/>
</dbReference>
<dbReference type="EMBL" id="CAHIKZ030000339">
    <property type="protein sequence ID" value="CAE1169242.1"/>
    <property type="molecule type" value="Genomic_DNA"/>
</dbReference>
<comment type="caution">
    <text evidence="6">The sequence shown here is derived from an EMBL/GenBank/DDBJ whole genome shotgun (WGS) entry which is preliminary data.</text>
</comment>
<sequence length="190" mass="21198">MSAPTDITLFQEAVGSVLNGWTVLQLAVEYGFGGYQSKEKAAWMSYAIDKWFSENANLDAYEVEDYLSEVLNTEFDTIADDGSLPDIAKEICTMYQLCQAGKKEEVRQKIQSMPKAQVDKSQRANSEEQEIGGPEHPDALNSSQTPQMIIDENMTEETNTTTISTGDAEMEEEEDGWKVVTKGRSKKNCD</sequence>
<dbReference type="InterPro" id="IPR019398">
    <property type="entry name" value="Pre-rRNA_process_TSR2"/>
</dbReference>
<evidence type="ECO:0000313" key="7">
    <source>
        <dbReference type="Proteomes" id="UP000597762"/>
    </source>
</evidence>
<comment type="function">
    <text evidence="1">May be involved in 20S pre-rRNA processing.</text>
</comment>